<sequence length="101" mass="11132">MTLTKNHVADEVQQALGVSRKRSMELVEILLEIVKSSLESDNDVLVSGFGKFCVREKKPRRGRNPATGTDMLLDGRKVVTFKCSAVLRDRINSGKVESPGS</sequence>
<dbReference type="PANTHER" id="PTHR33175:SF2">
    <property type="entry name" value="INTEGRATION HOST FACTOR SUBUNIT ALPHA"/>
    <property type="match status" value="1"/>
</dbReference>
<reference evidence="9 10" key="1">
    <citation type="submission" date="2022-11" db="EMBL/GenBank/DDBJ databases">
        <title>Desulfobotulus tamanensis H1 sp. nov. - anaerobic, alkaliphilic, sulphate reducing bacterium isolated from terrestrial mud volcano.</title>
        <authorList>
            <person name="Frolova A."/>
            <person name="Merkel A.Y."/>
            <person name="Slobodkin A.I."/>
        </authorList>
    </citation>
    <scope>NUCLEOTIDE SEQUENCE [LARGE SCALE GENOMIC DNA]</scope>
    <source>
        <strain evidence="9 10">H1</strain>
    </source>
</reference>
<dbReference type="InterPro" id="IPR010992">
    <property type="entry name" value="IHF-like_DNA-bd_dom_sf"/>
</dbReference>
<dbReference type="InterPro" id="IPR005684">
    <property type="entry name" value="IHF_alpha"/>
</dbReference>
<protein>
    <recommendedName>
        <fullName evidence="2">Integration host factor subunit alpha</fullName>
    </recommendedName>
</protein>
<gene>
    <name evidence="9" type="ORF">OOT00_02490</name>
</gene>
<dbReference type="CDD" id="cd13835">
    <property type="entry name" value="IHF_A"/>
    <property type="match status" value="1"/>
</dbReference>
<evidence type="ECO:0000256" key="8">
    <source>
        <dbReference type="RuleBase" id="RU003939"/>
    </source>
</evidence>
<dbReference type="PANTHER" id="PTHR33175">
    <property type="entry name" value="DNA-BINDING PROTEIN HU"/>
    <property type="match status" value="1"/>
</dbReference>
<dbReference type="Gene3D" id="4.10.520.10">
    <property type="entry name" value="IHF-like DNA-binding proteins"/>
    <property type="match status" value="1"/>
</dbReference>
<dbReference type="Proteomes" id="UP001209681">
    <property type="component" value="Unassembled WGS sequence"/>
</dbReference>
<dbReference type="EMBL" id="JAPFPW010000002">
    <property type="protein sequence ID" value="MCW7752847.1"/>
    <property type="molecule type" value="Genomic_DNA"/>
</dbReference>
<accession>A0ABT3N5W3</accession>
<keyword evidence="3" id="KW-0810">Translation regulation</keyword>
<dbReference type="InterPro" id="IPR000119">
    <property type="entry name" value="Hist_DNA-bd"/>
</dbReference>
<comment type="caution">
    <text evidence="9">The sequence shown here is derived from an EMBL/GenBank/DDBJ whole genome shotgun (WGS) entry which is preliminary data.</text>
</comment>
<keyword evidence="7" id="KW-0233">DNA recombination</keyword>
<keyword evidence="6" id="KW-0804">Transcription</keyword>
<keyword evidence="10" id="KW-1185">Reference proteome</keyword>
<keyword evidence="5" id="KW-0238">DNA-binding</keyword>
<evidence type="ECO:0000256" key="1">
    <source>
        <dbReference type="ARBA" id="ARBA00010529"/>
    </source>
</evidence>
<dbReference type="InterPro" id="IPR020816">
    <property type="entry name" value="Histone-like_DNA-bd_CS"/>
</dbReference>
<dbReference type="PROSITE" id="PS00045">
    <property type="entry name" value="HISTONE_LIKE"/>
    <property type="match status" value="1"/>
</dbReference>
<evidence type="ECO:0000256" key="4">
    <source>
        <dbReference type="ARBA" id="ARBA00023015"/>
    </source>
</evidence>
<evidence type="ECO:0000313" key="9">
    <source>
        <dbReference type="EMBL" id="MCW7752847.1"/>
    </source>
</evidence>
<evidence type="ECO:0000313" key="10">
    <source>
        <dbReference type="Proteomes" id="UP001209681"/>
    </source>
</evidence>
<evidence type="ECO:0000256" key="2">
    <source>
        <dbReference type="ARBA" id="ARBA00018329"/>
    </source>
</evidence>
<dbReference type="RefSeq" id="WP_265423708.1">
    <property type="nucleotide sequence ID" value="NZ_JAPFPW010000002.1"/>
</dbReference>
<evidence type="ECO:0000256" key="7">
    <source>
        <dbReference type="ARBA" id="ARBA00023172"/>
    </source>
</evidence>
<keyword evidence="4" id="KW-0805">Transcription regulation</keyword>
<dbReference type="SUPFAM" id="SSF47729">
    <property type="entry name" value="IHF-like DNA-binding proteins"/>
    <property type="match status" value="1"/>
</dbReference>
<proteinExistence type="inferred from homology"/>
<evidence type="ECO:0000256" key="3">
    <source>
        <dbReference type="ARBA" id="ARBA00022845"/>
    </source>
</evidence>
<dbReference type="Pfam" id="PF00216">
    <property type="entry name" value="Bac_DNA_binding"/>
    <property type="match status" value="1"/>
</dbReference>
<dbReference type="SMART" id="SM00411">
    <property type="entry name" value="BHL"/>
    <property type="match status" value="1"/>
</dbReference>
<dbReference type="PRINTS" id="PR01727">
    <property type="entry name" value="DNABINDINGHU"/>
</dbReference>
<evidence type="ECO:0000256" key="5">
    <source>
        <dbReference type="ARBA" id="ARBA00023125"/>
    </source>
</evidence>
<evidence type="ECO:0000256" key="6">
    <source>
        <dbReference type="ARBA" id="ARBA00023163"/>
    </source>
</evidence>
<organism evidence="9 10">
    <name type="scientific">Desulfobotulus pelophilus</name>
    <dbReference type="NCBI Taxonomy" id="2823377"/>
    <lineage>
        <taxon>Bacteria</taxon>
        <taxon>Pseudomonadati</taxon>
        <taxon>Thermodesulfobacteriota</taxon>
        <taxon>Desulfobacteria</taxon>
        <taxon>Desulfobacterales</taxon>
        <taxon>Desulfobacteraceae</taxon>
        <taxon>Desulfobotulus</taxon>
    </lineage>
</organism>
<comment type="similarity">
    <text evidence="1 8">Belongs to the bacterial histone-like protein family.</text>
</comment>
<name>A0ABT3N5W3_9BACT</name>